<gene>
    <name evidence="2" type="ORF">GTQ34_09580</name>
</gene>
<evidence type="ECO:0000313" key="3">
    <source>
        <dbReference type="Proteomes" id="UP000667650"/>
    </source>
</evidence>
<dbReference type="EMBL" id="JAAABI010000002">
    <property type="protein sequence ID" value="NAY92170.1"/>
    <property type="molecule type" value="Genomic_DNA"/>
</dbReference>
<dbReference type="Proteomes" id="UP000667650">
    <property type="component" value="Unassembled WGS sequence"/>
</dbReference>
<feature type="chain" id="PRO_5038075041" description="DUF1579 domain-containing protein" evidence="1">
    <location>
        <begin position="18"/>
        <end position="195"/>
    </location>
</feature>
<evidence type="ECO:0000256" key="1">
    <source>
        <dbReference type="SAM" id="SignalP"/>
    </source>
</evidence>
<protein>
    <recommendedName>
        <fullName evidence="4">DUF1579 domain-containing protein</fullName>
    </recommendedName>
</protein>
<dbReference type="RefSeq" id="WP_166523556.1">
    <property type="nucleotide sequence ID" value="NZ_JAAABI010000002.1"/>
</dbReference>
<accession>A0A964WXL1</accession>
<sequence>MKKIITFLLFVSILVCACNQPVKSIEVTKSEVKKEFGILNKNAPIETQQYGRLVGEWDCLITNYQNDTTASQSRASWVFKYALEGYAIQDYWKNPSNLDSVNQRQIIGTNIRIFNPRLDLWQCAWMENQAGSIAGVWVSHVNEKDEILLYDESKQWQITFYNISEDAFDWKWEVRRPDGGMQLSTTITANKRKTL</sequence>
<feature type="signal peptide" evidence="1">
    <location>
        <begin position="1"/>
        <end position="17"/>
    </location>
</feature>
<proteinExistence type="predicted"/>
<reference evidence="2" key="1">
    <citation type="submission" date="2020-01" db="EMBL/GenBank/DDBJ databases">
        <title>Muricauda ochracea sp. nov., isolated from a tidal flat of Garorim bay in Korea.</title>
        <authorList>
            <person name="Kim D."/>
            <person name="Yoo Y."/>
            <person name="Kim J.-J."/>
        </authorList>
    </citation>
    <scope>NUCLEOTIDE SEQUENCE</scope>
    <source>
        <strain evidence="2">JGD-17</strain>
    </source>
</reference>
<keyword evidence="3" id="KW-1185">Reference proteome</keyword>
<dbReference type="PROSITE" id="PS51257">
    <property type="entry name" value="PROKAR_LIPOPROTEIN"/>
    <property type="match status" value="1"/>
</dbReference>
<comment type="caution">
    <text evidence="2">The sequence shown here is derived from an EMBL/GenBank/DDBJ whole genome shotgun (WGS) entry which is preliminary data.</text>
</comment>
<keyword evidence="1" id="KW-0732">Signal</keyword>
<dbReference type="AlphaFoldDB" id="A0A964WXL1"/>
<organism evidence="2 3">
    <name type="scientific">Flagellimonas ochracea</name>
    <dbReference type="NCBI Taxonomy" id="2696472"/>
    <lineage>
        <taxon>Bacteria</taxon>
        <taxon>Pseudomonadati</taxon>
        <taxon>Bacteroidota</taxon>
        <taxon>Flavobacteriia</taxon>
        <taxon>Flavobacteriales</taxon>
        <taxon>Flavobacteriaceae</taxon>
        <taxon>Flagellimonas</taxon>
    </lineage>
</organism>
<evidence type="ECO:0000313" key="2">
    <source>
        <dbReference type="EMBL" id="NAY92170.1"/>
    </source>
</evidence>
<evidence type="ECO:0008006" key="4">
    <source>
        <dbReference type="Google" id="ProtNLM"/>
    </source>
</evidence>
<name>A0A964WXL1_9FLAO</name>